<dbReference type="Proteomes" id="UP001055879">
    <property type="component" value="Linkage Group LG15"/>
</dbReference>
<evidence type="ECO:0000313" key="2">
    <source>
        <dbReference type="Proteomes" id="UP001055879"/>
    </source>
</evidence>
<sequence length="91" mass="10368">MTVIVDQKKKTFTLEKSEQAFNVAKDLANVKFSLSRYEGPSRGPRNAPASCVIISGKVAYYCFIYRFDFNDWKLLKGLVTEGSELMPHRTD</sequence>
<evidence type="ECO:0000313" key="1">
    <source>
        <dbReference type="EMBL" id="KAI3672961.1"/>
    </source>
</evidence>
<accession>A0ACB8XS12</accession>
<keyword evidence="2" id="KW-1185">Reference proteome</keyword>
<organism evidence="1 2">
    <name type="scientific">Arctium lappa</name>
    <name type="common">Greater burdock</name>
    <name type="synonym">Lappa major</name>
    <dbReference type="NCBI Taxonomy" id="4217"/>
    <lineage>
        <taxon>Eukaryota</taxon>
        <taxon>Viridiplantae</taxon>
        <taxon>Streptophyta</taxon>
        <taxon>Embryophyta</taxon>
        <taxon>Tracheophyta</taxon>
        <taxon>Spermatophyta</taxon>
        <taxon>Magnoliopsida</taxon>
        <taxon>eudicotyledons</taxon>
        <taxon>Gunneridae</taxon>
        <taxon>Pentapetalae</taxon>
        <taxon>asterids</taxon>
        <taxon>campanulids</taxon>
        <taxon>Asterales</taxon>
        <taxon>Asteraceae</taxon>
        <taxon>Carduoideae</taxon>
        <taxon>Cardueae</taxon>
        <taxon>Arctiinae</taxon>
        <taxon>Arctium</taxon>
    </lineage>
</organism>
<reference evidence="1 2" key="2">
    <citation type="journal article" date="2022" name="Mol. Ecol. Resour.">
        <title>The genomes of chicory, endive, great burdock and yacon provide insights into Asteraceae paleo-polyploidization history and plant inulin production.</title>
        <authorList>
            <person name="Fan W."/>
            <person name="Wang S."/>
            <person name="Wang H."/>
            <person name="Wang A."/>
            <person name="Jiang F."/>
            <person name="Liu H."/>
            <person name="Zhao H."/>
            <person name="Xu D."/>
            <person name="Zhang Y."/>
        </authorList>
    </citation>
    <scope>NUCLEOTIDE SEQUENCE [LARGE SCALE GENOMIC DNA]</scope>
    <source>
        <strain evidence="2">cv. Niubang</strain>
    </source>
</reference>
<protein>
    <submittedName>
        <fullName evidence="1">Uncharacterized protein</fullName>
    </submittedName>
</protein>
<dbReference type="EMBL" id="CM042061">
    <property type="protein sequence ID" value="KAI3672961.1"/>
    <property type="molecule type" value="Genomic_DNA"/>
</dbReference>
<reference evidence="2" key="1">
    <citation type="journal article" date="2022" name="Mol. Ecol. Resour.">
        <title>The genomes of chicory, endive, great burdock and yacon provide insights into Asteraceae palaeo-polyploidization history and plant inulin production.</title>
        <authorList>
            <person name="Fan W."/>
            <person name="Wang S."/>
            <person name="Wang H."/>
            <person name="Wang A."/>
            <person name="Jiang F."/>
            <person name="Liu H."/>
            <person name="Zhao H."/>
            <person name="Xu D."/>
            <person name="Zhang Y."/>
        </authorList>
    </citation>
    <scope>NUCLEOTIDE SEQUENCE [LARGE SCALE GENOMIC DNA]</scope>
    <source>
        <strain evidence="2">cv. Niubang</strain>
    </source>
</reference>
<gene>
    <name evidence="1" type="ORF">L6452_39066</name>
</gene>
<name>A0ACB8XS12_ARCLA</name>
<comment type="caution">
    <text evidence="1">The sequence shown here is derived from an EMBL/GenBank/DDBJ whole genome shotgun (WGS) entry which is preliminary data.</text>
</comment>
<proteinExistence type="predicted"/>